<comment type="catalytic activity">
    <reaction evidence="14">
        <text>D-mannose + ATP = D-mannose 6-phosphate + ADP + H(+)</text>
        <dbReference type="Rhea" id="RHEA:11028"/>
        <dbReference type="ChEBI" id="CHEBI:4208"/>
        <dbReference type="ChEBI" id="CHEBI:15378"/>
        <dbReference type="ChEBI" id="CHEBI:30616"/>
        <dbReference type="ChEBI" id="CHEBI:58735"/>
        <dbReference type="ChEBI" id="CHEBI:456216"/>
        <dbReference type="EC" id="2.7.1.1"/>
    </reaction>
    <physiologicalReaction direction="left-to-right" evidence="14">
        <dbReference type="Rhea" id="RHEA:11029"/>
    </physiologicalReaction>
</comment>
<dbReference type="SUPFAM" id="SSF48371">
    <property type="entry name" value="ARM repeat"/>
    <property type="match status" value="1"/>
</dbReference>
<proteinExistence type="inferred from homology"/>
<dbReference type="Pfam" id="PF10257">
    <property type="entry name" value="RAI16-like"/>
    <property type="match status" value="1"/>
</dbReference>
<comment type="pathway">
    <text evidence="2">Carbohydrate metabolism; hexose metabolism.</text>
</comment>
<dbReference type="SUPFAM" id="SSF53067">
    <property type="entry name" value="Actin-like ATPase domain"/>
    <property type="match status" value="2"/>
</dbReference>
<comment type="catalytic activity">
    <reaction evidence="11">
        <text>a D-hexose + ATP = a D-hexose 6-phosphate + ADP + H(+)</text>
        <dbReference type="Rhea" id="RHEA:22740"/>
        <dbReference type="ChEBI" id="CHEBI:4194"/>
        <dbReference type="ChEBI" id="CHEBI:15378"/>
        <dbReference type="ChEBI" id="CHEBI:30616"/>
        <dbReference type="ChEBI" id="CHEBI:229467"/>
        <dbReference type="ChEBI" id="CHEBI:456216"/>
        <dbReference type="EC" id="2.7.1.1"/>
    </reaction>
    <physiologicalReaction direction="left-to-right" evidence="11">
        <dbReference type="Rhea" id="RHEA:22741"/>
    </physiologicalReaction>
</comment>
<dbReference type="GO" id="GO:0001678">
    <property type="term" value="P:intracellular glucose homeostasis"/>
    <property type="evidence" value="ECO:0007669"/>
    <property type="project" value="InterPro"/>
</dbReference>
<evidence type="ECO:0000256" key="14">
    <source>
        <dbReference type="ARBA" id="ARBA00050361"/>
    </source>
</evidence>
<evidence type="ECO:0000256" key="7">
    <source>
        <dbReference type="ARBA" id="ARBA00022777"/>
    </source>
</evidence>
<dbReference type="EC" id="2.7.1.1" evidence="4"/>
<dbReference type="Pfam" id="PF03727">
    <property type="entry name" value="Hexokinase_2"/>
    <property type="match status" value="1"/>
</dbReference>
<dbReference type="PANTHER" id="PTHR19443">
    <property type="entry name" value="HEXOKINASE"/>
    <property type="match status" value="1"/>
</dbReference>
<dbReference type="UniPathway" id="UPA00242"/>
<evidence type="ECO:0000259" key="18">
    <source>
        <dbReference type="Pfam" id="PF03727"/>
    </source>
</evidence>
<dbReference type="InterPro" id="IPR045669">
    <property type="entry name" value="FHIP_C"/>
</dbReference>
<dbReference type="InterPro" id="IPR019384">
    <property type="entry name" value="FHIP"/>
</dbReference>
<comment type="catalytic activity">
    <reaction evidence="12">
        <text>D-fructose + ATP = D-fructose 6-phosphate + ADP + H(+)</text>
        <dbReference type="Rhea" id="RHEA:16125"/>
        <dbReference type="ChEBI" id="CHEBI:15378"/>
        <dbReference type="ChEBI" id="CHEBI:30616"/>
        <dbReference type="ChEBI" id="CHEBI:37721"/>
        <dbReference type="ChEBI" id="CHEBI:61527"/>
        <dbReference type="ChEBI" id="CHEBI:456216"/>
        <dbReference type="EC" id="2.7.1.1"/>
    </reaction>
    <physiologicalReaction direction="left-to-right" evidence="12">
        <dbReference type="Rhea" id="RHEA:16126"/>
    </physiologicalReaction>
</comment>
<evidence type="ECO:0000313" key="20">
    <source>
        <dbReference type="EMBL" id="TGZ50082.1"/>
    </source>
</evidence>
<comment type="similarity">
    <text evidence="3">Belongs to the hexokinase family.</text>
</comment>
<evidence type="ECO:0000259" key="19">
    <source>
        <dbReference type="Pfam" id="PF19314"/>
    </source>
</evidence>
<evidence type="ECO:0000256" key="8">
    <source>
        <dbReference type="ARBA" id="ARBA00022840"/>
    </source>
</evidence>
<dbReference type="FunFam" id="3.40.367.20:FF:000005">
    <property type="entry name" value="Phosphotransferase"/>
    <property type="match status" value="1"/>
</dbReference>
<dbReference type="GO" id="GO:0005536">
    <property type="term" value="F:D-glucose binding"/>
    <property type="evidence" value="ECO:0007669"/>
    <property type="project" value="InterPro"/>
</dbReference>
<dbReference type="InterPro" id="IPR022673">
    <property type="entry name" value="Hexokinase_C"/>
</dbReference>
<protein>
    <recommendedName>
        <fullName evidence="4">hexokinase</fullName>
        <ecNumber evidence="4">2.7.1.1</ecNumber>
    </recommendedName>
</protein>
<keyword evidence="6" id="KW-0547">Nucleotide-binding</keyword>
<comment type="caution">
    <text evidence="20">The sequence shown here is derived from an EMBL/GenBank/DDBJ whole genome shotgun (WGS) entry which is preliminary data.</text>
</comment>
<evidence type="ECO:0000256" key="6">
    <source>
        <dbReference type="ARBA" id="ARBA00022741"/>
    </source>
</evidence>
<dbReference type="InterPro" id="IPR019807">
    <property type="entry name" value="Hexokinase_BS"/>
</dbReference>
<sequence>MKTKNRSLFSRICKCYSKKEMSYEPDVRRYEIRDSGTSLRDPDACLNPTDEIRDACKDLVLSDDQLRLVMQKLTYEINRGLSKETHEDAIVKCFTTYVQDLPNGTEKGNFLALDLGGTNFRVLLITLDGQNFDMKSKIYAIPQSLMLGTGIQLFDHIAQCLALFVKDLNMQNEVLPLGFTFSFPLTQYGLTQGHLVRWTKGFDCSGVIGEDVVGLLEDAISRRKDVKIDVCAILNDTTGTLMSCAWKNRNCRIGLIVGTGSNACYVEKTQNVECAIPGNYAEHKPHMLINTEWGAFGERGTLDFVTTEFDRAIDENSINPTKQLFEKMISGMYMGELARLVLEKLVNAGLLFGGRCSPDLRNRGKFFTKYVSEIENDPKGRYTNCREILAELGMRNVTDQDCENVRYVCSLVSRRAAHLSSAGIAALLNKIGENNITVGIDGSVYRFHPHFHDLMKAKISELQNYKIAPPATPLQDFTYHWKQLMNFYVSHLTDCKVPVQNTSIPRHLDVLLDILLQEEKEENEPGPCLEYLLQHKLLDLLATLASAETPPGMRTVCLGFLRKLLGRSKYPLLHHASIYAPIQRLVALCNGNPPSPIEAEEVQFLLTICFLVCKYPHVTNIINDAPVVQAVNNPAKKDNERTEIQRVTYVPTRKRNNSNPLFEPLDTQAITLVSPNLFDKERRRLPRSNHVFKTTASDPGRLSRRSNESVSSREESISSSPLAQKSVCDSPSLDTKSNGQWEEKSGADFSGNKIDEHLQNLRDLRLDTDCSVYDDASYVAGDSQSLKSPKMPEKSKCLLLDSLMSYLNSADNTVRIRACEGIMVLASLDDPSFAQTVARSELSTIVSTRLENLFNAIPAHVDHLDIYNVDVTWGLDSPLWTQEKKFPGCRQVAAFFMWYDYCNQLIREAQLELAEILARTIRVMFFERIVTPALADHHVVLITALVAKCLKETTSSILCTEVSYWLVGQDRDSEIPNVWTSPVLHRLIENCFTDSNDLTVETLKLFEEAIDKRNEHILHCLLLIYLSTRAYYDNTAADSAIASWSDEEDEREKEKKGSLDLSYEQNHSRTLAPSNIHRVINCFLSLMPRYLQTDPDVNNYEKYMPAWEQQYTSVLSDCALMAWPLEAVMVDDSASSDSRPEADHCSGRFYMGPFLSMLFDKTSNMPKQTYEVNLEITGLISRLALLPHPYLHEFLLNPLLPLIPGTKSLFSCLQKVVKQLVSEIPKTPESKIMLAETRQRLLSTCSQEEEKENILYESAVVTEEICKDLAAIAYVKYHHSV</sequence>
<dbReference type="PROSITE" id="PS51748">
    <property type="entry name" value="HEXOKINASE_2"/>
    <property type="match status" value="1"/>
</dbReference>
<dbReference type="InterPro" id="IPR022672">
    <property type="entry name" value="Hexokinase_N"/>
</dbReference>
<keyword evidence="8" id="KW-0067">ATP-binding</keyword>
<name>A0A4S2KKH8_9HYME</name>
<dbReference type="Pfam" id="PF19314">
    <property type="entry name" value="DUF5917"/>
    <property type="match status" value="1"/>
</dbReference>
<evidence type="ECO:0000256" key="11">
    <source>
        <dbReference type="ARBA" id="ARBA00044613"/>
    </source>
</evidence>
<feature type="region of interest" description="Disordered" evidence="16">
    <location>
        <begin position="684"/>
        <end position="749"/>
    </location>
</feature>
<dbReference type="UniPathway" id="UPA00109">
    <property type="reaction ID" value="UER00180"/>
</dbReference>
<evidence type="ECO:0000256" key="2">
    <source>
        <dbReference type="ARBA" id="ARBA00005028"/>
    </source>
</evidence>
<dbReference type="GO" id="GO:0006096">
    <property type="term" value="P:glycolytic process"/>
    <property type="evidence" value="ECO:0007669"/>
    <property type="project" value="UniProtKB-UniPathway"/>
</dbReference>
<dbReference type="FunFam" id="3.30.420.40:FF:000095">
    <property type="entry name" value="Phosphotransferase"/>
    <property type="match status" value="1"/>
</dbReference>
<dbReference type="EMBL" id="QBLH01002024">
    <property type="protein sequence ID" value="TGZ50082.1"/>
    <property type="molecule type" value="Genomic_DNA"/>
</dbReference>
<dbReference type="GO" id="GO:0005524">
    <property type="term" value="F:ATP binding"/>
    <property type="evidence" value="ECO:0007669"/>
    <property type="project" value="UniProtKB-KW"/>
</dbReference>
<keyword evidence="9" id="KW-0324">Glycolysis</keyword>
<evidence type="ECO:0000256" key="12">
    <source>
        <dbReference type="ARBA" id="ARBA00047905"/>
    </source>
</evidence>
<dbReference type="GO" id="GO:0005829">
    <property type="term" value="C:cytosol"/>
    <property type="evidence" value="ECO:0007669"/>
    <property type="project" value="TreeGrafter"/>
</dbReference>
<feature type="compositionally biased region" description="Basic and acidic residues" evidence="16">
    <location>
        <begin position="705"/>
        <end position="716"/>
    </location>
</feature>
<dbReference type="Proteomes" id="UP000310200">
    <property type="component" value="Unassembled WGS sequence"/>
</dbReference>
<comment type="pathway">
    <text evidence="1">Carbohydrate degradation; glycolysis; D-glyceraldehyde 3-phosphate and glycerone phosphate from D-glucose: step 1/4.</text>
</comment>
<evidence type="ECO:0000256" key="16">
    <source>
        <dbReference type="SAM" id="MobiDB-lite"/>
    </source>
</evidence>
<evidence type="ECO:0000256" key="1">
    <source>
        <dbReference type="ARBA" id="ARBA00004888"/>
    </source>
</evidence>
<feature type="domain" description="FHF complex subunit HOOK-interacting protein C-terminal" evidence="19">
    <location>
        <begin position="1152"/>
        <end position="1243"/>
    </location>
</feature>
<feature type="domain" description="Hexokinase C-terminal" evidence="18">
    <location>
        <begin position="252"/>
        <end position="463"/>
    </location>
</feature>
<dbReference type="GO" id="GO:0004340">
    <property type="term" value="F:glucokinase activity"/>
    <property type="evidence" value="ECO:0007669"/>
    <property type="project" value="TreeGrafter"/>
</dbReference>
<comment type="similarity">
    <text evidence="10">Belongs to the FHIP family.</text>
</comment>
<evidence type="ECO:0000256" key="15">
    <source>
        <dbReference type="ARBA" id="ARBA00059457"/>
    </source>
</evidence>
<dbReference type="GO" id="GO:0005739">
    <property type="term" value="C:mitochondrion"/>
    <property type="evidence" value="ECO:0007669"/>
    <property type="project" value="TreeGrafter"/>
</dbReference>
<comment type="catalytic activity">
    <reaction evidence="13">
        <text>D-glucose + ATP = D-glucose 6-phosphate + ADP + H(+)</text>
        <dbReference type="Rhea" id="RHEA:17825"/>
        <dbReference type="ChEBI" id="CHEBI:4167"/>
        <dbReference type="ChEBI" id="CHEBI:15378"/>
        <dbReference type="ChEBI" id="CHEBI:30616"/>
        <dbReference type="ChEBI" id="CHEBI:61548"/>
        <dbReference type="ChEBI" id="CHEBI:456216"/>
        <dbReference type="EC" id="2.7.1.1"/>
    </reaction>
    <physiologicalReaction direction="left-to-right" evidence="13">
        <dbReference type="Rhea" id="RHEA:17826"/>
    </physiologicalReaction>
</comment>
<dbReference type="Pfam" id="PF19311">
    <property type="entry name" value="KELAA"/>
    <property type="match status" value="1"/>
</dbReference>
<dbReference type="GO" id="GO:0006006">
    <property type="term" value="P:glucose metabolic process"/>
    <property type="evidence" value="ECO:0007669"/>
    <property type="project" value="TreeGrafter"/>
</dbReference>
<organism evidence="20 21">
    <name type="scientific">Temnothorax longispinosus</name>
    <dbReference type="NCBI Taxonomy" id="300112"/>
    <lineage>
        <taxon>Eukaryota</taxon>
        <taxon>Metazoa</taxon>
        <taxon>Ecdysozoa</taxon>
        <taxon>Arthropoda</taxon>
        <taxon>Hexapoda</taxon>
        <taxon>Insecta</taxon>
        <taxon>Pterygota</taxon>
        <taxon>Neoptera</taxon>
        <taxon>Endopterygota</taxon>
        <taxon>Hymenoptera</taxon>
        <taxon>Apocrita</taxon>
        <taxon>Aculeata</taxon>
        <taxon>Formicoidea</taxon>
        <taxon>Formicidae</taxon>
        <taxon>Myrmicinae</taxon>
        <taxon>Temnothorax</taxon>
    </lineage>
</organism>
<feature type="domain" description="Hexokinase N-terminal" evidence="17">
    <location>
        <begin position="52"/>
        <end position="246"/>
    </location>
</feature>
<evidence type="ECO:0000313" key="21">
    <source>
        <dbReference type="Proteomes" id="UP000310200"/>
    </source>
</evidence>
<keyword evidence="21" id="KW-1185">Reference proteome</keyword>
<dbReference type="Gene3D" id="3.30.420.40">
    <property type="match status" value="1"/>
</dbReference>
<dbReference type="PROSITE" id="PS00378">
    <property type="entry name" value="HEXOKINASE_1"/>
    <property type="match status" value="1"/>
</dbReference>
<evidence type="ECO:0000256" key="13">
    <source>
        <dbReference type="ARBA" id="ARBA00048160"/>
    </source>
</evidence>
<comment type="function">
    <text evidence="15">Catalyzes the phosphorylation of various hexoses to hexose 6-phosphate.</text>
</comment>
<dbReference type="PRINTS" id="PR00475">
    <property type="entry name" value="HEXOKINASE"/>
</dbReference>
<reference evidence="20 21" key="1">
    <citation type="journal article" date="2019" name="Philos. Trans. R. Soc. Lond., B, Biol. Sci.">
        <title>Ant behaviour and brain gene expression of defending hosts depend on the ecological success of the intruding social parasite.</title>
        <authorList>
            <person name="Kaur R."/>
            <person name="Stoldt M."/>
            <person name="Jongepier E."/>
            <person name="Feldmeyer B."/>
            <person name="Menzel F."/>
            <person name="Bornberg-Bauer E."/>
            <person name="Foitzik S."/>
        </authorList>
    </citation>
    <scope>NUCLEOTIDE SEQUENCE [LARGE SCALE GENOMIC DNA]</scope>
    <source>
        <tissue evidence="20">Whole body</tissue>
    </source>
</reference>
<evidence type="ECO:0000256" key="9">
    <source>
        <dbReference type="ARBA" id="ARBA00023152"/>
    </source>
</evidence>
<gene>
    <name evidence="20" type="ORF">DBV15_00789</name>
</gene>
<evidence type="ECO:0000256" key="10">
    <source>
        <dbReference type="ARBA" id="ARBA00024336"/>
    </source>
</evidence>
<evidence type="ECO:0000256" key="3">
    <source>
        <dbReference type="ARBA" id="ARBA00009225"/>
    </source>
</evidence>
<keyword evidence="5" id="KW-0808">Transferase</keyword>
<dbReference type="GO" id="GO:0008865">
    <property type="term" value="F:fructokinase activity"/>
    <property type="evidence" value="ECO:0007669"/>
    <property type="project" value="TreeGrafter"/>
</dbReference>
<dbReference type="Pfam" id="PF00349">
    <property type="entry name" value="Hexokinase_1"/>
    <property type="match status" value="1"/>
</dbReference>
<dbReference type="Gene3D" id="3.40.367.20">
    <property type="match status" value="1"/>
</dbReference>
<dbReference type="InterPro" id="IPR043129">
    <property type="entry name" value="ATPase_NBD"/>
</dbReference>
<evidence type="ECO:0000256" key="5">
    <source>
        <dbReference type="ARBA" id="ARBA00022679"/>
    </source>
</evidence>
<dbReference type="InterPro" id="IPR016024">
    <property type="entry name" value="ARM-type_fold"/>
</dbReference>
<dbReference type="InterPro" id="IPR001312">
    <property type="entry name" value="Hexokinase"/>
</dbReference>
<dbReference type="STRING" id="300112.A0A4S2KKH8"/>
<accession>A0A4S2KKH8</accession>
<evidence type="ECO:0000256" key="4">
    <source>
        <dbReference type="ARBA" id="ARBA00012324"/>
    </source>
</evidence>
<feature type="compositionally biased region" description="Polar residues" evidence="16">
    <location>
        <begin position="721"/>
        <end position="740"/>
    </location>
</feature>
<dbReference type="CDD" id="cd24019">
    <property type="entry name" value="ASKHA_NBD_HK_meta"/>
    <property type="match status" value="1"/>
</dbReference>
<dbReference type="InterPro" id="IPR045668">
    <property type="entry name" value="FHIP_KELAA_motif"/>
</dbReference>
<dbReference type="PANTHER" id="PTHR19443:SF16">
    <property type="entry name" value="HEXOKINASE TYPE 1-RELATED"/>
    <property type="match status" value="1"/>
</dbReference>
<evidence type="ECO:0000259" key="17">
    <source>
        <dbReference type="Pfam" id="PF00349"/>
    </source>
</evidence>
<keyword evidence="7" id="KW-0418">Kinase</keyword>